<keyword evidence="12" id="KW-1185">Reference proteome</keyword>
<evidence type="ECO:0000256" key="7">
    <source>
        <dbReference type="ARBA" id="ARBA00029784"/>
    </source>
</evidence>
<dbReference type="AlphaFoldDB" id="A0A177B7P3"/>
<dbReference type="GO" id="GO:0005643">
    <property type="term" value="C:nuclear pore"/>
    <property type="evidence" value="ECO:0007669"/>
    <property type="project" value="TreeGrafter"/>
</dbReference>
<dbReference type="Pfam" id="PF08389">
    <property type="entry name" value="Xpo1"/>
    <property type="match status" value="1"/>
</dbReference>
<comment type="function">
    <text evidence="9">tRNA nucleus export receptor which facilitates tRNA translocation across the nuclear pore complex.</text>
</comment>
<evidence type="ECO:0000259" key="10">
    <source>
        <dbReference type="Pfam" id="PF08389"/>
    </source>
</evidence>
<dbReference type="GO" id="GO:0031267">
    <property type="term" value="F:small GTPase binding"/>
    <property type="evidence" value="ECO:0007669"/>
    <property type="project" value="InterPro"/>
</dbReference>
<dbReference type="InterPro" id="IPR016024">
    <property type="entry name" value="ARM-type_fold"/>
</dbReference>
<evidence type="ECO:0000256" key="2">
    <source>
        <dbReference type="ARBA" id="ARBA00018928"/>
    </source>
</evidence>
<dbReference type="InterPro" id="IPR011989">
    <property type="entry name" value="ARM-like"/>
</dbReference>
<evidence type="ECO:0000256" key="1">
    <source>
        <dbReference type="ARBA" id="ARBA00004496"/>
    </source>
</evidence>
<keyword evidence="4 9" id="KW-0820">tRNA-binding</keyword>
<gene>
    <name evidence="11" type="ORF">A3Q56_01974</name>
</gene>
<dbReference type="InterPro" id="IPR013598">
    <property type="entry name" value="Exportin-1/Importin-b-like"/>
</dbReference>
<organism evidence="11 12">
    <name type="scientific">Intoshia linei</name>
    <dbReference type="NCBI Taxonomy" id="1819745"/>
    <lineage>
        <taxon>Eukaryota</taxon>
        <taxon>Metazoa</taxon>
        <taxon>Spiralia</taxon>
        <taxon>Lophotrochozoa</taxon>
        <taxon>Mesozoa</taxon>
        <taxon>Orthonectida</taxon>
        <taxon>Rhopaluridae</taxon>
        <taxon>Intoshia</taxon>
    </lineage>
</organism>
<sequence>MNSMIKVIMNKNMEYFETLKTSVDGLSLCCEYLNKYENCEDLFNHLTVLEYYAKQHLPLPQFNHLKCSFLEFVVRDYGKIQKYVKNKVSKICSDIFFVRLHPWPTFFVDIMKLCANDEELINFYLNTLLYISDEISNPLYNHAYVFTWNIKNIKDKIRNDSADDIISSLFFIIKKYYKEAKNNNVIESFKLIGSFSQWISLITIMTDEFMEIVTACLIENVDNSIIESCIDCWIDILTKKICLNEKCQVYKYMGDVMNKRMEVFGQIYKSSNICDIEPFSKLFNKAIEVATNCILTEKKNSESNGEILVYLESYVSQTIQLFNISDYSHLATSGILKYVQFLKKFKYPKELEPKIIQIFENCLCLLTAKSYKDLDEEEICERKNHCLIIVNCASLIPCYILKKLTVESDIFLTNDKSYETFLYLLNNIQDMYSKFFKKHPKEGESQFIILLNNFDSIKTSFLSIKYFQVINKYDIFVNPDNVIIVLKYYLSEFGIFSSDFQNSITLMELFSKFMKNNIIHIKEECINDILSALMSILTIPGDISDSDYGKKLSNVYSCSSYLILKSQMEIQNKKAYFSGLIQTLENLYAEITTKLNESNEI</sequence>
<evidence type="ECO:0000256" key="9">
    <source>
        <dbReference type="RuleBase" id="RU366037"/>
    </source>
</evidence>
<comment type="caution">
    <text evidence="11">The sequence shown here is derived from an EMBL/GenBank/DDBJ whole genome shotgun (WGS) entry which is preliminary data.</text>
</comment>
<name>A0A177B7P3_9BILA</name>
<dbReference type="InterPro" id="IPR040017">
    <property type="entry name" value="XPOT"/>
</dbReference>
<evidence type="ECO:0000256" key="8">
    <source>
        <dbReference type="ARBA" id="ARBA00032199"/>
    </source>
</evidence>
<dbReference type="Gene3D" id="1.25.10.10">
    <property type="entry name" value="Leucine-rich Repeat Variant"/>
    <property type="match status" value="1"/>
</dbReference>
<evidence type="ECO:0000313" key="11">
    <source>
        <dbReference type="EMBL" id="OAF70319.1"/>
    </source>
</evidence>
<feature type="domain" description="Exportin-1/Importin-beta-like" evidence="10">
    <location>
        <begin position="81"/>
        <end position="232"/>
    </location>
</feature>
<proteinExistence type="inferred from homology"/>
<feature type="non-terminal residue" evidence="11">
    <location>
        <position position="601"/>
    </location>
</feature>
<dbReference type="GO" id="GO:0071528">
    <property type="term" value="P:tRNA re-export from nucleus"/>
    <property type="evidence" value="ECO:0007669"/>
    <property type="project" value="UniProtKB-UniRule"/>
</dbReference>
<keyword evidence="5 9" id="KW-0694">RNA-binding</keyword>
<dbReference type="EMBL" id="LWCA01000161">
    <property type="protein sequence ID" value="OAF70319.1"/>
    <property type="molecule type" value="Genomic_DNA"/>
</dbReference>
<dbReference type="GO" id="GO:0000049">
    <property type="term" value="F:tRNA binding"/>
    <property type="evidence" value="ECO:0007669"/>
    <property type="project" value="UniProtKB-UniRule"/>
</dbReference>
<dbReference type="PANTHER" id="PTHR15952">
    <property type="entry name" value="EXPORTIN-T/LOS1"/>
    <property type="match status" value="1"/>
</dbReference>
<keyword evidence="9" id="KW-0813">Transport</keyword>
<comment type="subcellular location">
    <subcellularLocation>
        <location evidence="1 9">Cytoplasm</location>
    </subcellularLocation>
    <subcellularLocation>
        <location evidence="9">Nucleus</location>
    </subcellularLocation>
    <text evidence="9">Shuttles between the nucleus and the cytoplasm.</text>
</comment>
<evidence type="ECO:0000256" key="4">
    <source>
        <dbReference type="ARBA" id="ARBA00022555"/>
    </source>
</evidence>
<dbReference type="PANTHER" id="PTHR15952:SF11">
    <property type="entry name" value="EXPORTIN-T"/>
    <property type="match status" value="1"/>
</dbReference>
<reference evidence="11 12" key="1">
    <citation type="submission" date="2016-04" db="EMBL/GenBank/DDBJ databases">
        <title>The genome of Intoshia linei affirms orthonectids as highly simplified spiralians.</title>
        <authorList>
            <person name="Mikhailov K.V."/>
            <person name="Slusarev G.S."/>
            <person name="Nikitin M.A."/>
            <person name="Logacheva M.D."/>
            <person name="Penin A."/>
            <person name="Aleoshin V."/>
            <person name="Panchin Y.V."/>
        </authorList>
    </citation>
    <scope>NUCLEOTIDE SEQUENCE [LARGE SCALE GENOMIC DNA]</scope>
    <source>
        <strain evidence="11">Intl2013</strain>
        <tissue evidence="11">Whole animal</tissue>
    </source>
</reference>
<dbReference type="Proteomes" id="UP000078046">
    <property type="component" value="Unassembled WGS sequence"/>
</dbReference>
<keyword evidence="6 9" id="KW-0539">Nucleus</keyword>
<evidence type="ECO:0000256" key="3">
    <source>
        <dbReference type="ARBA" id="ARBA00022490"/>
    </source>
</evidence>
<comment type="similarity">
    <text evidence="9">Belongs to the exportin family.</text>
</comment>
<keyword evidence="3 9" id="KW-0963">Cytoplasm</keyword>
<dbReference type="GO" id="GO:0005737">
    <property type="term" value="C:cytoplasm"/>
    <property type="evidence" value="ECO:0007669"/>
    <property type="project" value="UniProtKB-SubCell"/>
</dbReference>
<dbReference type="GO" id="GO:0016363">
    <property type="term" value="C:nuclear matrix"/>
    <property type="evidence" value="ECO:0007669"/>
    <property type="project" value="TreeGrafter"/>
</dbReference>
<protein>
    <recommendedName>
        <fullName evidence="2 9">Exportin-T</fullName>
    </recommendedName>
    <alternativeName>
        <fullName evidence="7 9">Exportin(tRNA)</fullName>
    </alternativeName>
    <alternativeName>
        <fullName evidence="8 9">tRNA exportin</fullName>
    </alternativeName>
</protein>
<dbReference type="SUPFAM" id="SSF48371">
    <property type="entry name" value="ARM repeat"/>
    <property type="match status" value="1"/>
</dbReference>
<accession>A0A177B7P3</accession>
<evidence type="ECO:0000313" key="12">
    <source>
        <dbReference type="Proteomes" id="UP000078046"/>
    </source>
</evidence>
<evidence type="ECO:0000256" key="5">
    <source>
        <dbReference type="ARBA" id="ARBA00022884"/>
    </source>
</evidence>
<evidence type="ECO:0000256" key="6">
    <source>
        <dbReference type="ARBA" id="ARBA00023242"/>
    </source>
</evidence>